<dbReference type="InterPro" id="IPR008995">
    <property type="entry name" value="Mo/tungstate-bd_C_term_dom"/>
</dbReference>
<protein>
    <submittedName>
        <fullName evidence="1">Uncharacterized protein</fullName>
    </submittedName>
</protein>
<proteinExistence type="predicted"/>
<dbReference type="InterPro" id="IPR012340">
    <property type="entry name" value="NA-bd_OB-fold"/>
</dbReference>
<dbReference type="SUPFAM" id="SSF50331">
    <property type="entry name" value="MOP-like"/>
    <property type="match status" value="1"/>
</dbReference>
<reference evidence="2" key="1">
    <citation type="submission" date="2016-08" db="EMBL/GenBank/DDBJ databases">
        <authorList>
            <person name="Varghese N."/>
            <person name="Submissions Spin"/>
        </authorList>
    </citation>
    <scope>NUCLEOTIDE SEQUENCE [LARGE SCALE GENOMIC DNA]</scope>
    <source>
        <strain evidence="2">HAMBI 2971</strain>
    </source>
</reference>
<accession>A0A1C3VDU5</accession>
<organism evidence="1 2">
    <name type="scientific">Rhizobium miluonense</name>
    <dbReference type="NCBI Taxonomy" id="411945"/>
    <lineage>
        <taxon>Bacteria</taxon>
        <taxon>Pseudomonadati</taxon>
        <taxon>Pseudomonadota</taxon>
        <taxon>Alphaproteobacteria</taxon>
        <taxon>Hyphomicrobiales</taxon>
        <taxon>Rhizobiaceae</taxon>
        <taxon>Rhizobium/Agrobacterium group</taxon>
        <taxon>Rhizobium</taxon>
    </lineage>
</organism>
<gene>
    <name evidence="1" type="ORF">GA0061102_1011122</name>
</gene>
<keyword evidence="2" id="KW-1185">Reference proteome</keyword>
<dbReference type="AlphaFoldDB" id="A0A1C3VDU5"/>
<sequence>MVERNEFSSSLPAMFTIVEPMGSDNLIWGQVGSETLSVRIDADEDVALDSEQPVYFQPALASLFGEDGQRL</sequence>
<dbReference type="STRING" id="411945.GA0061102_1011122"/>
<name>A0A1C3VDU5_9HYPH</name>
<dbReference type="Gene3D" id="2.40.50.140">
    <property type="entry name" value="Nucleic acid-binding proteins"/>
    <property type="match status" value="1"/>
</dbReference>
<dbReference type="EMBL" id="FMAH01000011">
    <property type="protein sequence ID" value="SCB25871.1"/>
    <property type="molecule type" value="Genomic_DNA"/>
</dbReference>
<evidence type="ECO:0000313" key="2">
    <source>
        <dbReference type="Proteomes" id="UP000199435"/>
    </source>
</evidence>
<dbReference type="Proteomes" id="UP000199435">
    <property type="component" value="Unassembled WGS sequence"/>
</dbReference>
<evidence type="ECO:0000313" key="1">
    <source>
        <dbReference type="EMBL" id="SCB25871.1"/>
    </source>
</evidence>